<keyword evidence="2" id="KW-0808">Transferase</keyword>
<evidence type="ECO:0000313" key="3">
    <source>
        <dbReference type="EMBL" id="KAI0529501.1"/>
    </source>
</evidence>
<organism evidence="3 4">
    <name type="scientific">Dendrobium nobile</name>
    <name type="common">Orchid</name>
    <dbReference type="NCBI Taxonomy" id="94219"/>
    <lineage>
        <taxon>Eukaryota</taxon>
        <taxon>Viridiplantae</taxon>
        <taxon>Streptophyta</taxon>
        <taxon>Embryophyta</taxon>
        <taxon>Tracheophyta</taxon>
        <taxon>Spermatophyta</taxon>
        <taxon>Magnoliopsida</taxon>
        <taxon>Liliopsida</taxon>
        <taxon>Asparagales</taxon>
        <taxon>Orchidaceae</taxon>
        <taxon>Epidendroideae</taxon>
        <taxon>Malaxideae</taxon>
        <taxon>Dendrobiinae</taxon>
        <taxon>Dendrobium</taxon>
    </lineage>
</organism>
<comment type="similarity">
    <text evidence="1">Belongs to the UDP-glycosyltransferase family.</text>
</comment>
<evidence type="ECO:0000256" key="2">
    <source>
        <dbReference type="ARBA" id="ARBA00022679"/>
    </source>
</evidence>
<evidence type="ECO:0000313" key="4">
    <source>
        <dbReference type="Proteomes" id="UP000829196"/>
    </source>
</evidence>
<evidence type="ECO:0000256" key="1">
    <source>
        <dbReference type="ARBA" id="ARBA00009995"/>
    </source>
</evidence>
<dbReference type="EMBL" id="JAGYWB010000002">
    <property type="protein sequence ID" value="KAI0529501.1"/>
    <property type="molecule type" value="Genomic_DNA"/>
</dbReference>
<gene>
    <name evidence="3" type="ORF">KFK09_002053</name>
</gene>
<dbReference type="Proteomes" id="UP000829196">
    <property type="component" value="Unassembled WGS sequence"/>
</dbReference>
<keyword evidence="4" id="KW-1185">Reference proteome</keyword>
<dbReference type="CDD" id="cd03784">
    <property type="entry name" value="GT1_Gtf-like"/>
    <property type="match status" value="1"/>
</dbReference>
<dbReference type="GO" id="GO:0008194">
    <property type="term" value="F:UDP-glycosyltransferase activity"/>
    <property type="evidence" value="ECO:0007669"/>
    <property type="project" value="InterPro"/>
</dbReference>
<dbReference type="SUPFAM" id="SSF53756">
    <property type="entry name" value="UDP-Glycosyltransferase/glycogen phosphorylase"/>
    <property type="match status" value="1"/>
</dbReference>
<dbReference type="InterPro" id="IPR002213">
    <property type="entry name" value="UDP_glucos_trans"/>
</dbReference>
<dbReference type="Gene3D" id="3.40.50.2000">
    <property type="entry name" value="Glycogen Phosphorylase B"/>
    <property type="match status" value="2"/>
</dbReference>
<dbReference type="SMR" id="A0A8T3CBX3"/>
<accession>A0A8T3CBX3</accession>
<proteinExistence type="inferred from homology"/>
<protein>
    <submittedName>
        <fullName evidence="3">Uncharacterized protein</fullName>
    </submittedName>
</protein>
<dbReference type="AlphaFoldDB" id="A0A8T3CBX3"/>
<reference evidence="3" key="1">
    <citation type="journal article" date="2022" name="Front. Genet.">
        <title>Chromosome-Scale Assembly of the Dendrobium nobile Genome Provides Insights Into the Molecular Mechanism of the Biosynthesis of the Medicinal Active Ingredient of Dendrobium.</title>
        <authorList>
            <person name="Xu Q."/>
            <person name="Niu S.-C."/>
            <person name="Li K.-L."/>
            <person name="Zheng P.-J."/>
            <person name="Zhang X.-J."/>
            <person name="Jia Y."/>
            <person name="Liu Y."/>
            <person name="Niu Y.-X."/>
            <person name="Yu L.-H."/>
            <person name="Chen D.-F."/>
            <person name="Zhang G.-Q."/>
        </authorList>
    </citation>
    <scope>NUCLEOTIDE SEQUENCE</scope>
    <source>
        <tissue evidence="3">Leaf</tissue>
    </source>
</reference>
<dbReference type="PANTHER" id="PTHR48045:SF20">
    <property type="entry name" value="UDP-RHAMNOSE:RHAMNOSYLTRANSFERASE 1"/>
    <property type="match status" value="1"/>
</dbReference>
<dbReference type="Pfam" id="PF00201">
    <property type="entry name" value="UDPGT"/>
    <property type="match status" value="1"/>
</dbReference>
<dbReference type="PANTHER" id="PTHR48045">
    <property type="entry name" value="UDP-GLYCOSYLTRANSFERASE 72B1"/>
    <property type="match status" value="1"/>
</dbReference>
<dbReference type="FunFam" id="3.40.50.2000:FF:000037">
    <property type="entry name" value="Glycosyltransferase"/>
    <property type="match status" value="1"/>
</dbReference>
<sequence length="420" mass="47520">MGHLLPFFELSKSLALKGLQISFFTTPSTIHRLPSIPKTLTPFFKFVPFSSSGINIENTSDLHSDEGHLLFQAYAALEHRLIAFLSDPSNGKPNWIIYDFPAISWAPALASRFSINSAFFSIFSAAAIAVLRHYAKHDSLKTLTTASDIIPFPTTVALRRFEAIQIRPFLPKEKNRQTNEFMLSRTFREFEGKWIDLLGENCIPVGFLPSSIDEEESETWMRISKWLDKQKEQSVIYVAFGSEAILTREQIDEISLGLEKSDLPFLWVLRVGLPPEGFVERIGERGLVWMGWVPQSRLLAHRTIGGFLTHGGWSSVVEGMVVGAAMAVLPMKYEQGLTARHLVESGYAVEIVRNDEDGYFSAVEIVRKLRILMVDEEGEEVRKKARAGKEIFGSNKLQEEYITELVKALWQKHQMANKPI</sequence>
<name>A0A8T3CBX3_DENNO</name>
<comment type="caution">
    <text evidence="3">The sequence shown here is derived from an EMBL/GenBank/DDBJ whole genome shotgun (WGS) entry which is preliminary data.</text>
</comment>
<dbReference type="OrthoDB" id="5835829at2759"/>